<feature type="transmembrane region" description="Helical" evidence="1">
    <location>
        <begin position="411"/>
        <end position="428"/>
    </location>
</feature>
<evidence type="ECO:0000256" key="1">
    <source>
        <dbReference type="SAM" id="Phobius"/>
    </source>
</evidence>
<name>H6QAH9_PYROT</name>
<dbReference type="eggNOG" id="arCOG11619">
    <property type="taxonomic scope" value="Archaea"/>
</dbReference>
<feature type="transmembrane region" description="Helical" evidence="1">
    <location>
        <begin position="434"/>
        <end position="453"/>
    </location>
</feature>
<dbReference type="EMBL" id="CP003316">
    <property type="protein sequence ID" value="AFA39459.1"/>
    <property type="molecule type" value="Genomic_DNA"/>
</dbReference>
<feature type="transmembrane region" description="Helical" evidence="1">
    <location>
        <begin position="286"/>
        <end position="305"/>
    </location>
</feature>
<dbReference type="KEGG" id="pog:Pogu_1432"/>
<dbReference type="AlphaFoldDB" id="H6QAH9"/>
<feature type="transmembrane region" description="Helical" evidence="1">
    <location>
        <begin position="107"/>
        <end position="125"/>
    </location>
</feature>
<feature type="transmembrane region" description="Helical" evidence="1">
    <location>
        <begin position="41"/>
        <end position="61"/>
    </location>
</feature>
<feature type="transmembrane region" description="Helical" evidence="1">
    <location>
        <begin position="262"/>
        <end position="279"/>
    </location>
</feature>
<feature type="transmembrane region" description="Helical" evidence="1">
    <location>
        <begin position="186"/>
        <end position="206"/>
    </location>
</feature>
<gene>
    <name evidence="2" type="ordered locus">Pogu_1432</name>
</gene>
<dbReference type="STRING" id="698757.Pogu_1432"/>
<sequence>MFFLLLAFSLVIFSLVIFPSWPLFSTIPFLLGAALIFRRYSWFLATYAAFLALVLMGGGSVGSLSHALALSIIFYILAVVFWRFGYILVAAGIAGASVGYVAGGEPLRVLGPFFAYVALAAWVAWRLGAGRAAYVVGGSSLVLQTVVDLFGAVPWFGSWENAPLLSLSLIPLVFTEEGRPRWNRHGAAAFVISAGGLAWGLFRLFAGSPQEFVSGTYTLWLAAAGVLLFSLFSSPRRFIGGVLTAVGVYLLGSYFAPYSLQWLFHTVAPIALILVAAVLKPRPIVAALLLISSATALIYFSPLIVPPPYVNSFKLGPVAVGEDGRISAVSNGVVKIVGGQLGFRESRVEGYVDVFTAGVVFRGRLEGDLDFLESNAAEGVFYIFPHVLIMRLYMLGDVYKSYLLCKLGSELGVGCGGVYASFIVQVVILGGVLLFALFWFAVLVAPVALWYGWERRDSLRRLLSRIHVMSTVHRLYIDIYG</sequence>
<feature type="transmembrane region" description="Helical" evidence="1">
    <location>
        <begin position="238"/>
        <end position="256"/>
    </location>
</feature>
<keyword evidence="1" id="KW-0472">Membrane</keyword>
<keyword evidence="1" id="KW-1133">Transmembrane helix</keyword>
<organism evidence="2 3">
    <name type="scientific">Pyrobaculum oguniense (strain DSM 13380 / JCM 10595 / TE7)</name>
    <dbReference type="NCBI Taxonomy" id="698757"/>
    <lineage>
        <taxon>Archaea</taxon>
        <taxon>Thermoproteota</taxon>
        <taxon>Thermoprotei</taxon>
        <taxon>Thermoproteales</taxon>
        <taxon>Thermoproteaceae</taxon>
        <taxon>Pyrobaculum</taxon>
    </lineage>
</organism>
<keyword evidence="3" id="KW-1185">Reference proteome</keyword>
<dbReference type="HOGENOM" id="CLU_625031_0_0_2"/>
<dbReference type="Proteomes" id="UP000009062">
    <property type="component" value="Chromosome"/>
</dbReference>
<feature type="transmembrane region" description="Helical" evidence="1">
    <location>
        <begin position="379"/>
        <end position="399"/>
    </location>
</feature>
<keyword evidence="1" id="KW-0812">Transmembrane</keyword>
<feature type="transmembrane region" description="Helical" evidence="1">
    <location>
        <begin position="73"/>
        <end position="101"/>
    </location>
</feature>
<protein>
    <submittedName>
        <fullName evidence="2">Uncharacterized protein</fullName>
    </submittedName>
</protein>
<reference evidence="2 3" key="1">
    <citation type="journal article" date="2012" name="Stand. Genomic Sci.">
        <title>Complete genome sequence of Pyrobaculum oguniense.</title>
        <authorList>
            <person name="Bernick D.L."/>
            <person name="Karplus K."/>
            <person name="Lui L.M."/>
            <person name="Coker J.K."/>
            <person name="Murphy J.N."/>
            <person name="Chan P.P."/>
            <person name="Cozen A.E."/>
            <person name="Lowe T.M."/>
        </authorList>
    </citation>
    <scope>NUCLEOTIDE SEQUENCE [LARGE SCALE GENOMIC DNA]</scope>
    <source>
        <strain evidence="2 3">TE7</strain>
    </source>
</reference>
<proteinExistence type="predicted"/>
<accession>H6QAH9</accession>
<evidence type="ECO:0000313" key="2">
    <source>
        <dbReference type="EMBL" id="AFA39459.1"/>
    </source>
</evidence>
<evidence type="ECO:0000313" key="3">
    <source>
        <dbReference type="Proteomes" id="UP000009062"/>
    </source>
</evidence>
<feature type="transmembrane region" description="Helical" evidence="1">
    <location>
        <begin position="212"/>
        <end position="231"/>
    </location>
</feature>